<dbReference type="AlphaFoldDB" id="A0A3E2BR40"/>
<name>A0A3E2BR40_9BACT</name>
<dbReference type="PANTHER" id="PTHR34094">
    <property type="match status" value="1"/>
</dbReference>
<dbReference type="Pfam" id="PF13349">
    <property type="entry name" value="DUF4097"/>
    <property type="match status" value="1"/>
</dbReference>
<evidence type="ECO:0000259" key="1">
    <source>
        <dbReference type="Pfam" id="PF13349"/>
    </source>
</evidence>
<evidence type="ECO:0000313" key="3">
    <source>
        <dbReference type="Proteomes" id="UP000257323"/>
    </source>
</evidence>
<proteinExistence type="predicted"/>
<reference evidence="2 3" key="1">
    <citation type="submission" date="2018-08" db="EMBL/GenBank/DDBJ databases">
        <title>Genome analysis of the thermophilic bacterium of the candidate phylum Aminicenantes from deep subsurface aquifer revealed its physiology and ecological role.</title>
        <authorList>
            <person name="Kadnikov V.V."/>
            <person name="Mardanov A.V."/>
            <person name="Beletsky A.V."/>
            <person name="Karnachuk O.V."/>
            <person name="Ravin N.V."/>
        </authorList>
    </citation>
    <scope>NUCLEOTIDE SEQUENCE [LARGE SCALE GENOMIC DNA]</scope>
    <source>
        <strain evidence="2">BY38</strain>
    </source>
</reference>
<evidence type="ECO:0000313" key="2">
    <source>
        <dbReference type="EMBL" id="RFT17107.1"/>
    </source>
</evidence>
<protein>
    <recommendedName>
        <fullName evidence="1">DUF4097 domain-containing protein</fullName>
    </recommendedName>
</protein>
<dbReference type="InterPro" id="IPR025164">
    <property type="entry name" value="Toastrack_DUF4097"/>
</dbReference>
<accession>A0A3E2BR40</accession>
<feature type="domain" description="DUF4097" evidence="1">
    <location>
        <begin position="51"/>
        <end position="318"/>
    </location>
</feature>
<organism evidence="2 3">
    <name type="scientific">Candidatus Saccharicenans subterraneus</name>
    <dbReference type="NCBI Taxonomy" id="2508984"/>
    <lineage>
        <taxon>Bacteria</taxon>
        <taxon>Candidatus Aminicenantota</taxon>
        <taxon>Candidatus Aminicenantia</taxon>
        <taxon>Candidatus Aminicenantales</taxon>
        <taxon>Candidatus Saccharicenantaceae</taxon>
        <taxon>Candidatus Saccharicenans</taxon>
    </lineage>
</organism>
<dbReference type="EMBL" id="QUAH01000001">
    <property type="protein sequence ID" value="RFT17107.1"/>
    <property type="molecule type" value="Genomic_DNA"/>
</dbReference>
<sequence>MRKREWKRSKELRLGLALMLGLLLIGPLLAGDTYQEKFEKTERLARDGRVAISNVSGDIKVMVWKEEMVKIEAVKSASASTRAKAKESADKVTIEVTTEPGLVRIETRYPESRRWFGGDSNVSVDYTLWIPDQASFESKSVSGDVEVEKAGGPVRVSTVSGSVTVLGGKKSILAKAVSGDIRVTEAEGDLELNSVSGDIRVSKVRGSVEAEVVSGSVRLEDISGARRVSAKSISGTVEYRGQLLPDGNYRFTSHSGEVRLYLPADSSFNLEASSFSGTVSTDFPVEVMGKLSGKSIQGRVGKGGAEVVAKAFSGSVEIRKGS</sequence>
<dbReference type="Proteomes" id="UP000257323">
    <property type="component" value="Unassembled WGS sequence"/>
</dbReference>
<dbReference type="PANTHER" id="PTHR34094:SF1">
    <property type="entry name" value="PROTEIN FAM185A"/>
    <property type="match status" value="1"/>
</dbReference>
<gene>
    <name evidence="2" type="ORF">OP8BY_1049</name>
</gene>
<comment type="caution">
    <text evidence="2">The sequence shown here is derived from an EMBL/GenBank/DDBJ whole genome shotgun (WGS) entry which is preliminary data.</text>
</comment>